<dbReference type="Proteomes" id="UP000091857">
    <property type="component" value="Chromosome 15"/>
</dbReference>
<protein>
    <submittedName>
        <fullName evidence="1">Uncharacterized protein</fullName>
    </submittedName>
</protein>
<gene>
    <name evidence="1" type="ORF">MANES_15G108900v8</name>
</gene>
<sequence length="1050" mass="117939">MTVVAKLVSILLLLLCLVRRGETDGILPEDEVYALRAVISSLGLAPAPSISSSYCAWNPGRAYSIYIICDCNYDNGTICHITRITTASIDLSGGGIHESISQLKYLEFLDLGNNQLSGSIPDTIGDLQALQTLRTLCFTNELYSNLYKNLLTGPIPPSLGKLSSLKELRLYRNLLSDEIPKQLGSLSKLETLRLEQNQLSGHIPLELGNLLSLKQLTLDENRLNGTLPGELGNLGYLLEFDVSSNNLTGELNQSFARLRSLNFFSVAGNNLTGQIPNYIAKWSGLVSLNLIGNEFEGKLPEEIFNMENLEVLKVSDLRNTGFSIPKEAKLPKIYNMVLRNCSINGSIPDDIGKWPSLRYLDLSFNNLTGEIPGKFKDLKLSTLFLNRNMLNGTLPRWISDAVDTRLDLTYNNFSKPLTEQKNPVQQLNISLSRDDILAMRDEHCGDKSKYNSLFINCGGPKLKEEGHEYDEDNSTSTFGKDRDGKWVYTCSGHFLSTTSNSSDYLKNMTCGVSENSLYRTGRLCPVALSYYAFCLHDDQYNVTLHFAETVYTKEEDYSSLGKRIFDVYIQGKCRQKDFEIKGWSGGPNQEMTLEFPYTNVQDNLLQIHLYWAGKGSLNNPPALNGPLLSAISVIPSKPPGKKLTPGQKAVIIMVSVFTPLLLLAFVWKMGWLPSREWDEKKIRVQTKDGKERYVSLREIIKGTGNFDLQKKIGEGRFGEVYRGDLEVEGENISLAVKRISQNLSKKGKKKSSESQQEVENDTRRQIFCLSLSHENLVPLLHHHCEQGLHLLIYEFMENGSLDQALFSNDSDTDPKPVKKIKLDWKARLGICLGIAKGLEYMHQKKHMEIIHGNVNATNIMLDGDLNAKLSDFGLACLYPDDPIFHYRQKNSEQLQHLAPEWTDLNMKKTTKADVYSFGVLMLEIICGRKVAEYDPSSKSTKSLLDDVSSAKEMILRLVDKKLTMSSNKERRQAQESFELARDCIKVSANDRPTMSHIVERLHEFTDEGDRSASQVDTHSIEPQAESLKEFTDQGDQSASQVDTQSIQPQT</sequence>
<organism evidence="1 2">
    <name type="scientific">Manihot esculenta</name>
    <name type="common">Cassava</name>
    <name type="synonym">Jatropha manihot</name>
    <dbReference type="NCBI Taxonomy" id="3983"/>
    <lineage>
        <taxon>Eukaryota</taxon>
        <taxon>Viridiplantae</taxon>
        <taxon>Streptophyta</taxon>
        <taxon>Embryophyta</taxon>
        <taxon>Tracheophyta</taxon>
        <taxon>Spermatophyta</taxon>
        <taxon>Magnoliopsida</taxon>
        <taxon>eudicotyledons</taxon>
        <taxon>Gunneridae</taxon>
        <taxon>Pentapetalae</taxon>
        <taxon>rosids</taxon>
        <taxon>fabids</taxon>
        <taxon>Malpighiales</taxon>
        <taxon>Euphorbiaceae</taxon>
        <taxon>Crotonoideae</taxon>
        <taxon>Manihoteae</taxon>
        <taxon>Manihot</taxon>
    </lineage>
</organism>
<dbReference type="EMBL" id="CM004401">
    <property type="protein sequence ID" value="KAG8637316.1"/>
    <property type="molecule type" value="Genomic_DNA"/>
</dbReference>
<keyword evidence="2" id="KW-1185">Reference proteome</keyword>
<accession>A0ACB7GF16</accession>
<proteinExistence type="predicted"/>
<name>A0ACB7GF16_MANES</name>
<reference evidence="2" key="1">
    <citation type="journal article" date="2016" name="Nat. Biotechnol.">
        <title>Sequencing wild and cultivated cassava and related species reveals extensive interspecific hybridization and genetic diversity.</title>
        <authorList>
            <person name="Bredeson J.V."/>
            <person name="Lyons J.B."/>
            <person name="Prochnik S.E."/>
            <person name="Wu G.A."/>
            <person name="Ha C.M."/>
            <person name="Edsinger-Gonzales E."/>
            <person name="Grimwood J."/>
            <person name="Schmutz J."/>
            <person name="Rabbi I.Y."/>
            <person name="Egesi C."/>
            <person name="Nauluvula P."/>
            <person name="Lebot V."/>
            <person name="Ndunguru J."/>
            <person name="Mkamilo G."/>
            <person name="Bart R.S."/>
            <person name="Setter T.L."/>
            <person name="Gleadow R.M."/>
            <person name="Kulakow P."/>
            <person name="Ferguson M.E."/>
            <person name="Rounsley S."/>
            <person name="Rokhsar D.S."/>
        </authorList>
    </citation>
    <scope>NUCLEOTIDE SEQUENCE [LARGE SCALE GENOMIC DNA]</scope>
    <source>
        <strain evidence="2">cv. AM560-2</strain>
    </source>
</reference>
<comment type="caution">
    <text evidence="1">The sequence shown here is derived from an EMBL/GenBank/DDBJ whole genome shotgun (WGS) entry which is preliminary data.</text>
</comment>
<evidence type="ECO:0000313" key="1">
    <source>
        <dbReference type="EMBL" id="KAG8637316.1"/>
    </source>
</evidence>
<evidence type="ECO:0000313" key="2">
    <source>
        <dbReference type="Proteomes" id="UP000091857"/>
    </source>
</evidence>